<keyword evidence="5" id="KW-1185">Reference proteome</keyword>
<reference evidence="4 5" key="1">
    <citation type="journal article" date="2020" name="ISME J.">
        <title>Uncovering the hidden diversity of litter-decomposition mechanisms in mushroom-forming fungi.</title>
        <authorList>
            <person name="Floudas D."/>
            <person name="Bentzer J."/>
            <person name="Ahren D."/>
            <person name="Johansson T."/>
            <person name="Persson P."/>
            <person name="Tunlid A."/>
        </authorList>
    </citation>
    <scope>NUCLEOTIDE SEQUENCE [LARGE SCALE GENOMIC DNA]</scope>
    <source>
        <strain evidence="4 5">CBS 291.85</strain>
    </source>
</reference>
<sequence length="492" mass="54201">MPSTLPQPRPSQSAYISNPTFDRRSVFGAGPRPVDDVSNQNRNSNINILHPISALSSKTLVLASASAKVYHANFTGSSSGFGDKEKEKDWKYFNQRGKIVFGRDSEVIGEEIGFEGEDDVYGHANGEQDDQEEREFDEPAHELEDVHRESKELREKGNGAKETSYPTPQGSMDSDGSASVNDSRYEPEVTRSPKETQTNGRSKSPSPSHAQGPEKPRTSVDRTVPGMKKQITTKFWFRLLDQDTGHVIWLFQIPDSLEYRMDKPFFHAFHGRSRHWGLLFADDEEGLVFGKVVQSYMGVPPERSGSTPKARGRTIASSVKQTRSTRSTKSNKSLTTSKGLPLPSFFKSSASTSALVTGDGSSSKIPVTTKSRAAQRTTSSSDQQRLATATNTRKPLNAQNPRPKISQSMISLPEVSSFVHVSHIGFNRDGYFEWTEGIDPKWTQVLGELETRGAHNGSRGNLASPRLGGGMTLRRFMGPAAIRSGCVGVFVR</sequence>
<dbReference type="SUPFAM" id="SSF50729">
    <property type="entry name" value="PH domain-like"/>
    <property type="match status" value="1"/>
</dbReference>
<dbReference type="AlphaFoldDB" id="A0A8H5LPK0"/>
<dbReference type="Gene3D" id="2.30.29.30">
    <property type="entry name" value="Pleckstrin-homology domain (PH domain)/Phosphotyrosine-binding domain (PTB)"/>
    <property type="match status" value="1"/>
</dbReference>
<evidence type="ECO:0008006" key="6">
    <source>
        <dbReference type="Google" id="ProtNLM"/>
    </source>
</evidence>
<organism evidence="4 5">
    <name type="scientific">Tetrapyrgos nigripes</name>
    <dbReference type="NCBI Taxonomy" id="182062"/>
    <lineage>
        <taxon>Eukaryota</taxon>
        <taxon>Fungi</taxon>
        <taxon>Dikarya</taxon>
        <taxon>Basidiomycota</taxon>
        <taxon>Agaricomycotina</taxon>
        <taxon>Agaricomycetes</taxon>
        <taxon>Agaricomycetidae</taxon>
        <taxon>Agaricales</taxon>
        <taxon>Marasmiineae</taxon>
        <taxon>Marasmiaceae</taxon>
        <taxon>Tetrapyrgos</taxon>
    </lineage>
</organism>
<dbReference type="InterPro" id="IPR011993">
    <property type="entry name" value="PH-like_dom_sf"/>
</dbReference>
<dbReference type="InterPro" id="IPR036936">
    <property type="entry name" value="CRIB_dom_sf"/>
</dbReference>
<dbReference type="EMBL" id="JAACJM010000028">
    <property type="protein sequence ID" value="KAF5365240.1"/>
    <property type="molecule type" value="Genomic_DNA"/>
</dbReference>
<feature type="compositionally biased region" description="Polar residues" evidence="1">
    <location>
        <begin position="164"/>
        <end position="182"/>
    </location>
</feature>
<feature type="region of interest" description="Disordered" evidence="1">
    <location>
        <begin position="1"/>
        <end position="39"/>
    </location>
</feature>
<feature type="compositionally biased region" description="Polar residues" evidence="1">
    <location>
        <begin position="195"/>
        <end position="209"/>
    </location>
</feature>
<feature type="compositionally biased region" description="Low complexity" evidence="1">
    <location>
        <begin position="317"/>
        <end position="336"/>
    </location>
</feature>
<accession>A0A8H5LPK0</accession>
<evidence type="ECO:0000256" key="1">
    <source>
        <dbReference type="SAM" id="MobiDB-lite"/>
    </source>
</evidence>
<dbReference type="PROSITE" id="PS50229">
    <property type="entry name" value="WH1"/>
    <property type="match status" value="1"/>
</dbReference>
<name>A0A8H5LPK0_9AGAR</name>
<evidence type="ECO:0000259" key="2">
    <source>
        <dbReference type="PROSITE" id="PS50108"/>
    </source>
</evidence>
<dbReference type="InterPro" id="IPR000697">
    <property type="entry name" value="WH1/EVH1_dom"/>
</dbReference>
<feature type="compositionally biased region" description="Basic and acidic residues" evidence="1">
    <location>
        <begin position="137"/>
        <end position="159"/>
    </location>
</feature>
<feature type="region of interest" description="Disordered" evidence="1">
    <location>
        <begin position="299"/>
        <end position="336"/>
    </location>
</feature>
<protein>
    <recommendedName>
        <fullName evidence="6">CRIB domain-containing protein</fullName>
    </recommendedName>
</protein>
<feature type="compositionally biased region" description="Acidic residues" evidence="1">
    <location>
        <begin position="127"/>
        <end position="136"/>
    </location>
</feature>
<gene>
    <name evidence="4" type="ORF">D9758_005406</name>
</gene>
<evidence type="ECO:0000313" key="5">
    <source>
        <dbReference type="Proteomes" id="UP000559256"/>
    </source>
</evidence>
<dbReference type="Proteomes" id="UP000559256">
    <property type="component" value="Unassembled WGS sequence"/>
</dbReference>
<dbReference type="PROSITE" id="PS50108">
    <property type="entry name" value="CRIB"/>
    <property type="match status" value="1"/>
</dbReference>
<feature type="domain" description="CRIB" evidence="2">
    <location>
        <begin position="410"/>
        <end position="425"/>
    </location>
</feature>
<feature type="compositionally biased region" description="Polar residues" evidence="1">
    <location>
        <begin position="10"/>
        <end position="20"/>
    </location>
</feature>
<evidence type="ECO:0000313" key="4">
    <source>
        <dbReference type="EMBL" id="KAF5365240.1"/>
    </source>
</evidence>
<dbReference type="Pfam" id="PF00568">
    <property type="entry name" value="WH1"/>
    <property type="match status" value="1"/>
</dbReference>
<comment type="caution">
    <text evidence="4">The sequence shown here is derived from an EMBL/GenBank/DDBJ whole genome shotgun (WGS) entry which is preliminary data.</text>
</comment>
<feature type="region of interest" description="Disordered" evidence="1">
    <location>
        <begin position="356"/>
        <end position="403"/>
    </location>
</feature>
<dbReference type="OrthoDB" id="8963340at2759"/>
<feature type="region of interest" description="Disordered" evidence="1">
    <location>
        <begin position="113"/>
        <end position="224"/>
    </location>
</feature>
<proteinExistence type="predicted"/>
<dbReference type="Gene3D" id="3.90.810.10">
    <property type="entry name" value="CRIB domain"/>
    <property type="match status" value="1"/>
</dbReference>
<dbReference type="InterPro" id="IPR000095">
    <property type="entry name" value="CRIB_dom"/>
</dbReference>
<feature type="compositionally biased region" description="Basic and acidic residues" evidence="1">
    <location>
        <begin position="183"/>
        <end position="194"/>
    </location>
</feature>
<feature type="domain" description="WH1" evidence="3">
    <location>
        <begin position="167"/>
        <end position="300"/>
    </location>
</feature>
<evidence type="ECO:0000259" key="3">
    <source>
        <dbReference type="PROSITE" id="PS50229"/>
    </source>
</evidence>